<feature type="transmembrane region" description="Helical" evidence="7">
    <location>
        <begin position="299"/>
        <end position="318"/>
    </location>
</feature>
<sequence>MVIRPRTAEDLEAVRAVLAAEQLPLDALEATEGWVAEEAGALIGHVALEAAADAVLVRSLVVAPGHRGGGLGGRLMQAAEAAAGARPRYLKTDTVGPWMVARGYRLARPDEIPAGIQATSQFAGGACACACTPVLVQGLPSAPKGPGFLARGGWLIPALPLWFLAYHWLEPAANALTARVFHLRLDSRLGSAVAFFAYDAPKVLMLLSLVVLGVTFVQTFLSPERTRDILARRAGAWGNLLGSLLGIVTPFCSCSAVPLFIGFVRVGVPLGVTFSYLVSAPMVNEVALFLLLGLFGWKIALLYAGTGVGVAFLAGWVIGKLRMERHLEAWVMEIPYAAQAAEESRLGFPARLEIAVQGVRDIVGKVWPYLLAGIAVGAFIHGYAPEALMAHIMGKAAWWSVPLAVLIGVPLYSNAAGVIPIVQALLGKGAALGTVLAFMMAVTGLSLPETIILRKVLKPRLIAVFLAVVAAGILLVGYLFNALL</sequence>
<dbReference type="InterPro" id="IPR053166">
    <property type="entry name" value="UPF0718_permease"/>
</dbReference>
<feature type="transmembrane region" description="Helical" evidence="7">
    <location>
        <begin position="396"/>
        <end position="413"/>
    </location>
</feature>
<dbReference type="PANTHER" id="PTHR42775:SF1">
    <property type="entry name" value="PERMEASE RV2963-RELATED"/>
    <property type="match status" value="1"/>
</dbReference>
<dbReference type="PANTHER" id="PTHR42775">
    <property type="entry name" value="PERMEASE RV2963-RELATED"/>
    <property type="match status" value="1"/>
</dbReference>
<reference evidence="9 10" key="1">
    <citation type="journal article" date="2023" name="Antonie Van Leeuwenhoek">
        <title>Mesoterricola silvestris gen. nov., sp. nov., Mesoterricola sediminis sp. nov., Geothrix oryzae sp. nov., Geothrix edaphica sp. nov., Geothrix rubra sp. nov., and Geothrix limicola sp. nov., six novel members of Acidobacteriota isolated from soils.</title>
        <authorList>
            <person name="Itoh H."/>
            <person name="Sugisawa Y."/>
            <person name="Mise K."/>
            <person name="Xu Z."/>
            <person name="Kuniyasu M."/>
            <person name="Ushijima N."/>
            <person name="Kawano K."/>
            <person name="Kobayashi E."/>
            <person name="Shiratori Y."/>
            <person name="Masuda Y."/>
            <person name="Senoo K."/>
        </authorList>
    </citation>
    <scope>NUCLEOTIDE SEQUENCE [LARGE SCALE GENOMIC DNA]</scope>
    <source>
        <strain evidence="9 10">Red803</strain>
    </source>
</reference>
<evidence type="ECO:0000313" key="9">
    <source>
        <dbReference type="EMBL" id="GLH70330.1"/>
    </source>
</evidence>
<evidence type="ECO:0000256" key="1">
    <source>
        <dbReference type="ARBA" id="ARBA00004651"/>
    </source>
</evidence>
<dbReference type="Pfam" id="PF03773">
    <property type="entry name" value="ArsP_1"/>
    <property type="match status" value="1"/>
</dbReference>
<keyword evidence="4 7" id="KW-0812">Transmembrane</keyword>
<evidence type="ECO:0000256" key="2">
    <source>
        <dbReference type="ARBA" id="ARBA00006386"/>
    </source>
</evidence>
<dbReference type="Proteomes" id="UP001165089">
    <property type="component" value="Unassembled WGS sequence"/>
</dbReference>
<protein>
    <recommendedName>
        <fullName evidence="8">N-acetyltransferase domain-containing protein</fullName>
    </recommendedName>
</protein>
<evidence type="ECO:0000256" key="6">
    <source>
        <dbReference type="ARBA" id="ARBA00023136"/>
    </source>
</evidence>
<dbReference type="InterPro" id="IPR000182">
    <property type="entry name" value="GNAT_dom"/>
</dbReference>
<evidence type="ECO:0000313" key="10">
    <source>
        <dbReference type="Proteomes" id="UP001165089"/>
    </source>
</evidence>
<keyword evidence="10" id="KW-1185">Reference proteome</keyword>
<comment type="subcellular location">
    <subcellularLocation>
        <location evidence="1">Cell membrane</location>
        <topology evidence="1">Multi-pass membrane protein</topology>
    </subcellularLocation>
</comment>
<evidence type="ECO:0000259" key="8">
    <source>
        <dbReference type="PROSITE" id="PS51186"/>
    </source>
</evidence>
<accession>A0ABQ5Q6F2</accession>
<comment type="caution">
    <text evidence="9">The sequence shown here is derived from an EMBL/GenBank/DDBJ whole genome shotgun (WGS) entry which is preliminary data.</text>
</comment>
<feature type="transmembrane region" description="Helical" evidence="7">
    <location>
        <begin position="273"/>
        <end position="292"/>
    </location>
</feature>
<comment type="similarity">
    <text evidence="2">Belongs to the UPF0718 family.</text>
</comment>
<feature type="transmembrane region" description="Helical" evidence="7">
    <location>
        <begin position="148"/>
        <end position="169"/>
    </location>
</feature>
<dbReference type="SUPFAM" id="SSF55729">
    <property type="entry name" value="Acyl-CoA N-acyltransferases (Nat)"/>
    <property type="match status" value="1"/>
</dbReference>
<dbReference type="PROSITE" id="PS51186">
    <property type="entry name" value="GNAT"/>
    <property type="match status" value="1"/>
</dbReference>
<dbReference type="Pfam" id="PF13508">
    <property type="entry name" value="Acetyltransf_7"/>
    <property type="match status" value="1"/>
</dbReference>
<proteinExistence type="inferred from homology"/>
<feature type="transmembrane region" description="Helical" evidence="7">
    <location>
        <begin position="203"/>
        <end position="222"/>
    </location>
</feature>
<feature type="transmembrane region" description="Helical" evidence="7">
    <location>
        <begin position="425"/>
        <end position="447"/>
    </location>
</feature>
<keyword evidence="6 7" id="KW-0472">Membrane</keyword>
<keyword evidence="5 7" id="KW-1133">Transmembrane helix</keyword>
<dbReference type="InterPro" id="IPR005524">
    <property type="entry name" value="DUF318"/>
</dbReference>
<feature type="transmembrane region" description="Helical" evidence="7">
    <location>
        <begin position="459"/>
        <end position="480"/>
    </location>
</feature>
<feature type="domain" description="N-acetyltransferase" evidence="8">
    <location>
        <begin position="1"/>
        <end position="119"/>
    </location>
</feature>
<organism evidence="9 10">
    <name type="scientific">Geothrix rubra</name>
    <dbReference type="NCBI Taxonomy" id="2927977"/>
    <lineage>
        <taxon>Bacteria</taxon>
        <taxon>Pseudomonadati</taxon>
        <taxon>Acidobacteriota</taxon>
        <taxon>Holophagae</taxon>
        <taxon>Holophagales</taxon>
        <taxon>Holophagaceae</taxon>
        <taxon>Geothrix</taxon>
    </lineage>
</organism>
<name>A0ABQ5Q6F2_9BACT</name>
<evidence type="ECO:0000256" key="4">
    <source>
        <dbReference type="ARBA" id="ARBA00022692"/>
    </source>
</evidence>
<dbReference type="InterPro" id="IPR016181">
    <property type="entry name" value="Acyl_CoA_acyltransferase"/>
</dbReference>
<evidence type="ECO:0000256" key="5">
    <source>
        <dbReference type="ARBA" id="ARBA00022989"/>
    </source>
</evidence>
<evidence type="ECO:0000256" key="7">
    <source>
        <dbReference type="SAM" id="Phobius"/>
    </source>
</evidence>
<evidence type="ECO:0000256" key="3">
    <source>
        <dbReference type="ARBA" id="ARBA00022475"/>
    </source>
</evidence>
<gene>
    <name evidence="9" type="ORF">GETHPA_18630</name>
</gene>
<feature type="transmembrane region" description="Helical" evidence="7">
    <location>
        <begin position="366"/>
        <end position="384"/>
    </location>
</feature>
<keyword evidence="3" id="KW-1003">Cell membrane</keyword>
<dbReference type="EMBL" id="BSDD01000003">
    <property type="protein sequence ID" value="GLH70330.1"/>
    <property type="molecule type" value="Genomic_DNA"/>
</dbReference>
<feature type="transmembrane region" description="Helical" evidence="7">
    <location>
        <begin position="234"/>
        <end position="261"/>
    </location>
</feature>
<dbReference type="Gene3D" id="3.40.630.30">
    <property type="match status" value="1"/>
</dbReference>